<dbReference type="SUPFAM" id="SSF53098">
    <property type="entry name" value="Ribonuclease H-like"/>
    <property type="match status" value="1"/>
</dbReference>
<comment type="subcellular location">
    <subcellularLocation>
        <location evidence="1">Nucleus</location>
    </subcellularLocation>
</comment>
<keyword evidence="3" id="KW-0863">Zinc-finger</keyword>
<evidence type="ECO:0000259" key="6">
    <source>
        <dbReference type="Pfam" id="PF05699"/>
    </source>
</evidence>
<dbReference type="Pfam" id="PF05699">
    <property type="entry name" value="Dimer_Tnp_hAT"/>
    <property type="match status" value="1"/>
</dbReference>
<dbReference type="InterPro" id="IPR052035">
    <property type="entry name" value="ZnF_BED_domain_contain"/>
</dbReference>
<sequence>MPLKANVNSKTIKDALVYLIADANLPFTFTERKSFKDFVRLLNEQAASLITGRNSLTAHLYKIYAQSPELIKLKLLSNKKYLAFTTNAWSAPNVTAFMAVTVNFITEDFEMKDLTLAIPNIQGPHTGKNFVELFHDVLKSFNCEKKVCNITADNESTNNTMAQRIGEIVPTFLPSSHLLGCAAHVINLGAKSGLAIFGGLDEEIQLLPTSSMDINFLVNKPSRACVNLKTVLKQIHGLSVYVRASAQRREHFEGLVKVLQPLVHGQKIHCLILDVETRWNSTFEMFKRALLLKTSCKMYCAKIPEAKQFLLTNEEWQQAENFMNLLLPLSDATNFLCQSRYPSLNATLPVYMVLVEHLRGFCDGLYDQEQLIQPANHIVQKVDHYFWSAIEKPVYICAMLLDPRVKMTFWKDNSRFIQEKYSKSPKDILATFHQVAKRFREDITPAAPTPEIEESSSKGNLFQRSIFSTTKEVDSLDDEIKTYLREETKKSKKDILCYWKGRQDSFPTLAKMARCFLAIPATSAPSE</sequence>
<keyword evidence="8" id="KW-1185">Reference proteome</keyword>
<dbReference type="GO" id="GO:0005634">
    <property type="term" value="C:nucleus"/>
    <property type="evidence" value="ECO:0007669"/>
    <property type="project" value="UniProtKB-SubCell"/>
</dbReference>
<dbReference type="STRING" id="200324.A0A2N5VYE3"/>
<accession>A0A2N5VYE3</accession>
<gene>
    <name evidence="7" type="ORF">PCANC_02728</name>
</gene>
<name>A0A2N5VYE3_9BASI</name>
<dbReference type="PANTHER" id="PTHR46481">
    <property type="entry name" value="ZINC FINGER BED DOMAIN-CONTAINING PROTEIN 4"/>
    <property type="match status" value="1"/>
</dbReference>
<keyword evidence="4" id="KW-0862">Zinc</keyword>
<dbReference type="InterPro" id="IPR012337">
    <property type="entry name" value="RNaseH-like_sf"/>
</dbReference>
<proteinExistence type="predicted"/>
<keyword evidence="5" id="KW-0539">Nucleus</keyword>
<organism evidence="7 8">
    <name type="scientific">Puccinia coronata f. sp. avenae</name>
    <dbReference type="NCBI Taxonomy" id="200324"/>
    <lineage>
        <taxon>Eukaryota</taxon>
        <taxon>Fungi</taxon>
        <taxon>Dikarya</taxon>
        <taxon>Basidiomycota</taxon>
        <taxon>Pucciniomycotina</taxon>
        <taxon>Pucciniomycetes</taxon>
        <taxon>Pucciniales</taxon>
        <taxon>Pucciniaceae</taxon>
        <taxon>Puccinia</taxon>
    </lineage>
</organism>
<dbReference type="AlphaFoldDB" id="A0A2N5VYE3"/>
<feature type="domain" description="HAT C-terminal dimerisation" evidence="6">
    <location>
        <begin position="479"/>
        <end position="527"/>
    </location>
</feature>
<evidence type="ECO:0000256" key="5">
    <source>
        <dbReference type="ARBA" id="ARBA00023242"/>
    </source>
</evidence>
<evidence type="ECO:0000256" key="3">
    <source>
        <dbReference type="ARBA" id="ARBA00022771"/>
    </source>
</evidence>
<evidence type="ECO:0000256" key="4">
    <source>
        <dbReference type="ARBA" id="ARBA00022833"/>
    </source>
</evidence>
<comment type="caution">
    <text evidence="7">The sequence shown here is derived from an EMBL/GenBank/DDBJ whole genome shotgun (WGS) entry which is preliminary data.</text>
</comment>
<dbReference type="OrthoDB" id="2751120at2759"/>
<dbReference type="GO" id="GO:0008270">
    <property type="term" value="F:zinc ion binding"/>
    <property type="evidence" value="ECO:0007669"/>
    <property type="project" value="UniProtKB-KW"/>
</dbReference>
<evidence type="ECO:0000313" key="8">
    <source>
        <dbReference type="Proteomes" id="UP000235388"/>
    </source>
</evidence>
<dbReference type="EMBL" id="PGCJ01000038">
    <property type="protein sequence ID" value="PLW55007.1"/>
    <property type="molecule type" value="Genomic_DNA"/>
</dbReference>
<dbReference type="PANTHER" id="PTHR46481:SF10">
    <property type="entry name" value="ZINC FINGER BED DOMAIN-CONTAINING PROTEIN 39"/>
    <property type="match status" value="1"/>
</dbReference>
<evidence type="ECO:0000256" key="2">
    <source>
        <dbReference type="ARBA" id="ARBA00022723"/>
    </source>
</evidence>
<evidence type="ECO:0000256" key="1">
    <source>
        <dbReference type="ARBA" id="ARBA00004123"/>
    </source>
</evidence>
<dbReference type="Proteomes" id="UP000235388">
    <property type="component" value="Unassembled WGS sequence"/>
</dbReference>
<protein>
    <recommendedName>
        <fullName evidence="6">HAT C-terminal dimerisation domain-containing protein</fullName>
    </recommendedName>
</protein>
<dbReference type="InterPro" id="IPR008906">
    <property type="entry name" value="HATC_C_dom"/>
</dbReference>
<dbReference type="GO" id="GO:0046983">
    <property type="term" value="F:protein dimerization activity"/>
    <property type="evidence" value="ECO:0007669"/>
    <property type="project" value="InterPro"/>
</dbReference>
<evidence type="ECO:0000313" key="7">
    <source>
        <dbReference type="EMBL" id="PLW55007.1"/>
    </source>
</evidence>
<keyword evidence="2" id="KW-0479">Metal-binding</keyword>
<reference evidence="7 8" key="1">
    <citation type="submission" date="2017-11" db="EMBL/GenBank/DDBJ databases">
        <title>De novo assembly and phasing of dikaryotic genomes from two isolates of Puccinia coronata f. sp. avenae, the causal agent of oat crown rust.</title>
        <authorList>
            <person name="Miller M.E."/>
            <person name="Zhang Y."/>
            <person name="Omidvar V."/>
            <person name="Sperschneider J."/>
            <person name="Schwessinger B."/>
            <person name="Raley C."/>
            <person name="Palmer J.M."/>
            <person name="Garnica D."/>
            <person name="Upadhyaya N."/>
            <person name="Rathjen J."/>
            <person name="Taylor J.M."/>
            <person name="Park R.F."/>
            <person name="Dodds P.N."/>
            <person name="Hirsch C.D."/>
            <person name="Kianian S.F."/>
            <person name="Figueroa M."/>
        </authorList>
    </citation>
    <scope>NUCLEOTIDE SEQUENCE [LARGE SCALE GENOMIC DNA]</scope>
    <source>
        <strain evidence="7">12NC29</strain>
    </source>
</reference>